<feature type="compositionally biased region" description="Basic and acidic residues" evidence="6">
    <location>
        <begin position="812"/>
        <end position="860"/>
    </location>
</feature>
<dbReference type="AlphaFoldDB" id="A0AAD9DNT8"/>
<evidence type="ECO:0000256" key="1">
    <source>
        <dbReference type="ARBA" id="ARBA00004556"/>
    </source>
</evidence>
<dbReference type="SUPFAM" id="SSF57903">
    <property type="entry name" value="FYVE/PHD zinc finger"/>
    <property type="match status" value="1"/>
</dbReference>
<keyword evidence="5" id="KW-0862">Zinc</keyword>
<dbReference type="InterPro" id="IPR011011">
    <property type="entry name" value="Znf_FYVE_PHD"/>
</dbReference>
<dbReference type="InterPro" id="IPR006788">
    <property type="entry name" value="Myrip/Melanophilin"/>
</dbReference>
<comment type="caution">
    <text evidence="8">The sequence shown here is derived from an EMBL/GenBank/DDBJ whole genome shotgun (WGS) entry which is preliminary data.</text>
</comment>
<evidence type="ECO:0000256" key="6">
    <source>
        <dbReference type="SAM" id="MobiDB-lite"/>
    </source>
</evidence>
<dbReference type="InterPro" id="IPR013083">
    <property type="entry name" value="Znf_RING/FYVE/PHD"/>
</dbReference>
<dbReference type="GO" id="GO:0030864">
    <property type="term" value="C:cortical actin cytoskeleton"/>
    <property type="evidence" value="ECO:0007669"/>
    <property type="project" value="TreeGrafter"/>
</dbReference>
<evidence type="ECO:0000313" key="9">
    <source>
        <dbReference type="Proteomes" id="UP001239994"/>
    </source>
</evidence>
<dbReference type="GO" id="GO:0031267">
    <property type="term" value="F:small GTPase binding"/>
    <property type="evidence" value="ECO:0007669"/>
    <property type="project" value="InterPro"/>
</dbReference>
<dbReference type="Gene3D" id="3.30.40.10">
    <property type="entry name" value="Zinc/RING finger domain, C3HC4 (zinc finger)"/>
    <property type="match status" value="1"/>
</dbReference>
<dbReference type="Pfam" id="PF02318">
    <property type="entry name" value="FYVE_2"/>
    <property type="match status" value="1"/>
</dbReference>
<keyword evidence="3" id="KW-0479">Metal-binding</keyword>
<feature type="compositionally biased region" description="Polar residues" evidence="6">
    <location>
        <begin position="431"/>
        <end position="452"/>
    </location>
</feature>
<feature type="compositionally biased region" description="Basic residues" evidence="6">
    <location>
        <begin position="498"/>
        <end position="508"/>
    </location>
</feature>
<feature type="region of interest" description="Disordered" evidence="6">
    <location>
        <begin position="540"/>
        <end position="581"/>
    </location>
</feature>
<gene>
    <name evidence="8" type="ORF">P4O66_017047</name>
</gene>
<accession>A0AAD9DNT8</accession>
<dbReference type="GO" id="GO:0008270">
    <property type="term" value="F:zinc ion binding"/>
    <property type="evidence" value="ECO:0007669"/>
    <property type="project" value="UniProtKB-KW"/>
</dbReference>
<dbReference type="GO" id="GO:0017022">
    <property type="term" value="F:myosin binding"/>
    <property type="evidence" value="ECO:0007669"/>
    <property type="project" value="TreeGrafter"/>
</dbReference>
<dbReference type="InterPro" id="IPR051745">
    <property type="entry name" value="Intracell_Transport_Effector"/>
</dbReference>
<feature type="compositionally biased region" description="Basic and acidic residues" evidence="6">
    <location>
        <begin position="298"/>
        <end position="312"/>
    </location>
</feature>
<feature type="region of interest" description="Disordered" evidence="6">
    <location>
        <begin position="705"/>
        <end position="944"/>
    </location>
</feature>
<feature type="region of interest" description="Disordered" evidence="6">
    <location>
        <begin position="258"/>
        <end position="335"/>
    </location>
</feature>
<keyword evidence="4" id="KW-0863">Zinc-finger</keyword>
<feature type="compositionally biased region" description="Low complexity" evidence="6">
    <location>
        <begin position="800"/>
        <end position="811"/>
    </location>
</feature>
<feature type="compositionally biased region" description="Polar residues" evidence="6">
    <location>
        <begin position="557"/>
        <end position="570"/>
    </location>
</feature>
<feature type="compositionally biased region" description="Basic residues" evidence="6">
    <location>
        <begin position="463"/>
        <end position="474"/>
    </location>
</feature>
<feature type="compositionally biased region" description="Basic and acidic residues" evidence="6">
    <location>
        <begin position="729"/>
        <end position="746"/>
    </location>
</feature>
<dbReference type="GO" id="GO:0048471">
    <property type="term" value="C:perinuclear region of cytoplasm"/>
    <property type="evidence" value="ECO:0007669"/>
    <property type="project" value="UniProtKB-SubCell"/>
</dbReference>
<evidence type="ECO:0000259" key="7">
    <source>
        <dbReference type="PROSITE" id="PS50916"/>
    </source>
</evidence>
<feature type="non-terminal residue" evidence="8">
    <location>
        <position position="1126"/>
    </location>
</feature>
<dbReference type="PANTHER" id="PTHR14555">
    <property type="entry name" value="MYELIN-ASSOCIATED OLIGODENDROCYTIC BASIC PROTEIN MOBP -RELATED"/>
    <property type="match status" value="1"/>
</dbReference>
<keyword evidence="2" id="KW-0963">Cytoplasm</keyword>
<sequence>MGRKLDLSSLTEEEAEHVLQVVQRDRQLRKSEEDRLRCLPDLISPDWCVELKQELEEEKTRCALLSRQPGFNERCCMLCCSPFSFLLASRQACHGCGYNVCRHCRRYTRDGWLCSACQRTRLLKTCSLEWFYSSVRRRFKRFGSDKVLKTLYRRLITPCDSQGEFTEGSTYESAGNESSVYESDSTFYRHSNEHSMAETTCVAQRVAEEAVDEAVAKSKRQTHNEQKLKEAQYMQDNRGELIEGLTTVIMQKIIRRRRETPETQPEPADGNSQASFPSSPGGPEAVQKRQRSAVALHTGDEPDREGRVEKGHTFPPECTQGLKKEGAAGSTLPSWKSVDRLDASSASMLQSPDGNWIAMQSTQLSRPSLLTKRKSLVFTALEKESGAVSAYDGLCSDTEPDTAGAWGAALLEFRHKMSSNNTSNDLLSTSPQSPAQTTAENTQSDSGQNTPVLQPHKGQFPVLKRKVSREHRRPSLLDITFYPDSTESSEEGSENNRAKRTRRKRKSKQERADQEGFMSLTSSEPDYSMMLLEVLTKHQIKKQSSTEVVNDKPVADTSDTATQDTGSSGAVTPGAPEVEDPGIVHHLLTGSLDHQLTSTLVQLTDPSSEKKDDTDKEVEMVGKRNANIEQEAVEGTEEMERGKERQAGRKPLVVVTQDEECPVCSRQVGEENIVTASINVHKKTHRIDREVSANLHDKFITEKQSENYMEKPAGIPQETCLGQESETAGEAKEHEESEADSIRSEVRTGAPSVLLSWRSKRTSEEEQAENTEAGRSGRGQTGSTDHEQVKDQTGTGVETLQEQESQSASQLKKQEAAGEVGAEKNREAESRRSREAESRRSREAESRRSRTLDNVEREIEVDLCDTASDVTAEQREEDNEIGREQKEEMEDDVERRQDKERVTENEREYTRVQTTEEKSCIMKSEESGDHTFKECPDSALPGQEELLTPEEIYRKYSAASLRSITTEVLKVLNATEDLIQGTMGDKLNQSESQDLPPLPPAQSKKLDEQLSHLEENVYVAASTAFGLEAELEDLAECARSVWSATTEGELTHLEEQVASAAAQVQQSELQVTDIAARIAALKNAGLNVAPQTRVTKVRTKPSLPHQPTNHRRMSAAPATSTSTSRA</sequence>
<evidence type="ECO:0000256" key="3">
    <source>
        <dbReference type="ARBA" id="ARBA00022723"/>
    </source>
</evidence>
<dbReference type="FunFam" id="3.30.40.10:FF:000018">
    <property type="entry name" value="Synaptotagmin-like 5, isoform CRA_a"/>
    <property type="match status" value="1"/>
</dbReference>
<name>A0AAD9DNT8_9TELE</name>
<feature type="region of interest" description="Disordered" evidence="6">
    <location>
        <begin position="420"/>
        <end position="522"/>
    </location>
</feature>
<dbReference type="Proteomes" id="UP001239994">
    <property type="component" value="Unassembled WGS sequence"/>
</dbReference>
<dbReference type="EMBL" id="JAROKS010000024">
    <property type="protein sequence ID" value="KAK1787189.1"/>
    <property type="molecule type" value="Genomic_DNA"/>
</dbReference>
<keyword evidence="9" id="KW-1185">Reference proteome</keyword>
<feature type="compositionally biased region" description="Basic and acidic residues" evidence="6">
    <location>
        <begin position="893"/>
        <end position="936"/>
    </location>
</feature>
<dbReference type="GO" id="GO:0006886">
    <property type="term" value="P:intracellular protein transport"/>
    <property type="evidence" value="ECO:0007669"/>
    <property type="project" value="InterPro"/>
</dbReference>
<feature type="compositionally biased region" description="Low complexity" evidence="6">
    <location>
        <begin position="1114"/>
        <end position="1126"/>
    </location>
</feature>
<protein>
    <recommendedName>
        <fullName evidence="7">RabBD domain-containing protein</fullName>
    </recommendedName>
</protein>
<dbReference type="PANTHER" id="PTHR14555:SF6">
    <property type="entry name" value="RAB EFFECTOR MYRIP"/>
    <property type="match status" value="1"/>
</dbReference>
<evidence type="ECO:0000313" key="8">
    <source>
        <dbReference type="EMBL" id="KAK1787189.1"/>
    </source>
</evidence>
<dbReference type="InterPro" id="IPR010911">
    <property type="entry name" value="Rab_BD"/>
</dbReference>
<feature type="compositionally biased region" description="Low complexity" evidence="6">
    <location>
        <begin position="420"/>
        <end position="430"/>
    </location>
</feature>
<evidence type="ECO:0000256" key="5">
    <source>
        <dbReference type="ARBA" id="ARBA00022833"/>
    </source>
</evidence>
<organism evidence="8 9">
    <name type="scientific">Electrophorus voltai</name>
    <dbReference type="NCBI Taxonomy" id="2609070"/>
    <lineage>
        <taxon>Eukaryota</taxon>
        <taxon>Metazoa</taxon>
        <taxon>Chordata</taxon>
        <taxon>Craniata</taxon>
        <taxon>Vertebrata</taxon>
        <taxon>Euteleostomi</taxon>
        <taxon>Actinopterygii</taxon>
        <taxon>Neopterygii</taxon>
        <taxon>Teleostei</taxon>
        <taxon>Ostariophysi</taxon>
        <taxon>Gymnotiformes</taxon>
        <taxon>Gymnotoidei</taxon>
        <taxon>Gymnotidae</taxon>
        <taxon>Electrophorus</taxon>
    </lineage>
</organism>
<comment type="subcellular location">
    <subcellularLocation>
        <location evidence="1">Cytoplasm</location>
        <location evidence="1">Perinuclear region</location>
    </subcellularLocation>
</comment>
<reference evidence="8" key="1">
    <citation type="submission" date="2023-03" db="EMBL/GenBank/DDBJ databases">
        <title>Electrophorus voltai genome.</title>
        <authorList>
            <person name="Bian C."/>
        </authorList>
    </citation>
    <scope>NUCLEOTIDE SEQUENCE</scope>
    <source>
        <strain evidence="8">CB-2022</strain>
        <tissue evidence="8">Muscle</tissue>
    </source>
</reference>
<feature type="domain" description="RabBD" evidence="7">
    <location>
        <begin position="4"/>
        <end position="134"/>
    </location>
</feature>
<evidence type="ECO:0000256" key="4">
    <source>
        <dbReference type="ARBA" id="ARBA00022771"/>
    </source>
</evidence>
<dbReference type="InterPro" id="IPR041282">
    <property type="entry name" value="FYVE_2"/>
</dbReference>
<feature type="region of interest" description="Disordered" evidence="6">
    <location>
        <begin position="1091"/>
        <end position="1126"/>
    </location>
</feature>
<dbReference type="Pfam" id="PF04698">
    <property type="entry name" value="Rab_eff_C"/>
    <property type="match status" value="2"/>
</dbReference>
<dbReference type="GO" id="GO:0003779">
    <property type="term" value="F:actin binding"/>
    <property type="evidence" value="ECO:0007669"/>
    <property type="project" value="TreeGrafter"/>
</dbReference>
<proteinExistence type="predicted"/>
<dbReference type="PROSITE" id="PS50916">
    <property type="entry name" value="RABBD"/>
    <property type="match status" value="1"/>
</dbReference>
<evidence type="ECO:0000256" key="2">
    <source>
        <dbReference type="ARBA" id="ARBA00022490"/>
    </source>
</evidence>